<dbReference type="STRING" id="459525.SAMN04488137_1563"/>
<sequence length="297" mass="34808">MEVQVEGKVIPISHPDKIIWNEAGFTKADYIRYLLEVSDFLLPYTKDRMLMYWLYPHGIHRSKVEKRSRPEKAPEWLVSIFYKEKERIVLHDKATLLWLANWGALEFHVPFDQYTKRDFPTDLVFDLDHSPEGFGDVLEISLVLKKVLDGLGLHCHVKTSGKTGLHLIVPIEPLFSFEMTRRINHFIAQYIHEKYPDKVTLERVKERRGNKLYFDYLQLWKGRTIAVPYGLRAIEKAMVSTPVTWEEVSSGFHPSDFTPSVVLQRIREKGDLFATTQKIKEENTSRVYEILSFTKKP</sequence>
<proteinExistence type="predicted"/>
<evidence type="ECO:0000259" key="1">
    <source>
        <dbReference type="Pfam" id="PF21686"/>
    </source>
</evidence>
<dbReference type="EMBL" id="FNHW01000001">
    <property type="protein sequence ID" value="SDM71052.1"/>
    <property type="molecule type" value="Genomic_DNA"/>
</dbReference>
<dbReference type="RefSeq" id="WP_090233697.1">
    <property type="nucleotide sequence ID" value="NZ_FNHW01000001.1"/>
</dbReference>
<dbReference type="Gene3D" id="3.90.920.10">
    <property type="entry name" value="DNA primase, PRIM domain"/>
    <property type="match status" value="1"/>
</dbReference>
<dbReference type="NCBIfam" id="TIGR02778">
    <property type="entry name" value="ligD_pol"/>
    <property type="match status" value="1"/>
</dbReference>
<keyword evidence="3" id="KW-1185">Reference proteome</keyword>
<dbReference type="CDD" id="cd04861">
    <property type="entry name" value="LigD_Pol_like"/>
    <property type="match status" value="1"/>
</dbReference>
<organism evidence="2 3">
    <name type="scientific">Fictibacillus solisalsi</name>
    <dbReference type="NCBI Taxonomy" id="459525"/>
    <lineage>
        <taxon>Bacteria</taxon>
        <taxon>Bacillati</taxon>
        <taxon>Bacillota</taxon>
        <taxon>Bacilli</taxon>
        <taxon>Bacillales</taxon>
        <taxon>Fictibacillaceae</taxon>
        <taxon>Fictibacillus</taxon>
    </lineage>
</organism>
<gene>
    <name evidence="2" type="ORF">SAMN04488137_1563</name>
</gene>
<dbReference type="PANTHER" id="PTHR42705:SF2">
    <property type="entry name" value="BIFUNCTIONAL NON-HOMOLOGOUS END JOINING PROTEIN LIGD"/>
    <property type="match status" value="1"/>
</dbReference>
<dbReference type="InterPro" id="IPR014145">
    <property type="entry name" value="LigD_pol_dom"/>
</dbReference>
<evidence type="ECO:0000313" key="2">
    <source>
        <dbReference type="EMBL" id="SDM71052.1"/>
    </source>
</evidence>
<accession>A0A1G9VFN5</accession>
<dbReference type="InterPro" id="IPR052171">
    <property type="entry name" value="NHEJ_LigD"/>
</dbReference>
<name>A0A1G9VFN5_9BACL</name>
<dbReference type="PANTHER" id="PTHR42705">
    <property type="entry name" value="BIFUNCTIONAL NON-HOMOLOGOUS END JOINING PROTEIN LIGD"/>
    <property type="match status" value="1"/>
</dbReference>
<feature type="domain" description="DNA ligase D polymerase" evidence="1">
    <location>
        <begin position="26"/>
        <end position="273"/>
    </location>
</feature>
<protein>
    <submittedName>
        <fullName evidence="2">Bifunctional non-homologous end joining protein LigD</fullName>
    </submittedName>
</protein>
<reference evidence="3" key="1">
    <citation type="submission" date="2016-10" db="EMBL/GenBank/DDBJ databases">
        <authorList>
            <person name="Varghese N."/>
            <person name="Submissions S."/>
        </authorList>
    </citation>
    <scope>NUCLEOTIDE SEQUENCE [LARGE SCALE GENOMIC DNA]</scope>
    <source>
        <strain evidence="3">CGMCC 1.6854</strain>
    </source>
</reference>
<dbReference type="Pfam" id="PF21686">
    <property type="entry name" value="LigD_Prim-Pol"/>
    <property type="match status" value="1"/>
</dbReference>
<dbReference type="Proteomes" id="UP000199544">
    <property type="component" value="Unassembled WGS sequence"/>
</dbReference>
<evidence type="ECO:0000313" key="3">
    <source>
        <dbReference type="Proteomes" id="UP000199544"/>
    </source>
</evidence>
<dbReference type="AlphaFoldDB" id="A0A1G9VFN5"/>